<dbReference type="Proteomes" id="UP000016935">
    <property type="component" value="Unassembled WGS sequence"/>
</dbReference>
<reference evidence="1 2" key="1">
    <citation type="journal article" date="2012" name="PLoS Pathog.">
        <title>Diverse lifestyles and strategies of plant pathogenesis encoded in the genomes of eighteen Dothideomycetes fungi.</title>
        <authorList>
            <person name="Ohm R.A."/>
            <person name="Feau N."/>
            <person name="Henrissat B."/>
            <person name="Schoch C.L."/>
            <person name="Horwitz B.A."/>
            <person name="Barry K.W."/>
            <person name="Condon B.J."/>
            <person name="Copeland A.C."/>
            <person name="Dhillon B."/>
            <person name="Glaser F."/>
            <person name="Hesse C.N."/>
            <person name="Kosti I."/>
            <person name="LaButti K."/>
            <person name="Lindquist E.A."/>
            <person name="Lucas S."/>
            <person name="Salamov A.A."/>
            <person name="Bradshaw R.E."/>
            <person name="Ciuffetti L."/>
            <person name="Hamelin R.C."/>
            <person name="Kema G.H.J."/>
            <person name="Lawrence C."/>
            <person name="Scott J.A."/>
            <person name="Spatafora J.W."/>
            <person name="Turgeon B.G."/>
            <person name="de Wit P.J.G.M."/>
            <person name="Zhong S."/>
            <person name="Goodwin S.B."/>
            <person name="Grigoriev I.V."/>
        </authorList>
    </citation>
    <scope>NUCLEOTIDE SEQUENCE [LARGE SCALE GENOMIC DNA]</scope>
    <source>
        <strain evidence="2">28A</strain>
    </source>
</reference>
<keyword evidence="2" id="KW-1185">Reference proteome</keyword>
<dbReference type="GeneID" id="19404618"/>
<protein>
    <submittedName>
        <fullName evidence="1">Uncharacterized protein</fullName>
    </submittedName>
</protein>
<dbReference type="AlphaFoldDB" id="R0KDQ5"/>
<evidence type="ECO:0000313" key="2">
    <source>
        <dbReference type="Proteomes" id="UP000016935"/>
    </source>
</evidence>
<organism evidence="1 2">
    <name type="scientific">Exserohilum turcicum (strain 28A)</name>
    <name type="common">Northern leaf blight fungus</name>
    <name type="synonym">Setosphaeria turcica</name>
    <dbReference type="NCBI Taxonomy" id="671987"/>
    <lineage>
        <taxon>Eukaryota</taxon>
        <taxon>Fungi</taxon>
        <taxon>Dikarya</taxon>
        <taxon>Ascomycota</taxon>
        <taxon>Pezizomycotina</taxon>
        <taxon>Dothideomycetes</taxon>
        <taxon>Pleosporomycetidae</taxon>
        <taxon>Pleosporales</taxon>
        <taxon>Pleosporineae</taxon>
        <taxon>Pleosporaceae</taxon>
        <taxon>Exserohilum</taxon>
    </lineage>
</organism>
<reference evidence="1 2" key="2">
    <citation type="journal article" date="2013" name="PLoS Genet.">
        <title>Comparative genome structure, secondary metabolite, and effector coding capacity across Cochliobolus pathogens.</title>
        <authorList>
            <person name="Condon B.J."/>
            <person name="Leng Y."/>
            <person name="Wu D."/>
            <person name="Bushley K.E."/>
            <person name="Ohm R.A."/>
            <person name="Otillar R."/>
            <person name="Martin J."/>
            <person name="Schackwitz W."/>
            <person name="Grimwood J."/>
            <person name="MohdZainudin N."/>
            <person name="Xue C."/>
            <person name="Wang R."/>
            <person name="Manning V.A."/>
            <person name="Dhillon B."/>
            <person name="Tu Z.J."/>
            <person name="Steffenson B.J."/>
            <person name="Salamov A."/>
            <person name="Sun H."/>
            <person name="Lowry S."/>
            <person name="LaButti K."/>
            <person name="Han J."/>
            <person name="Copeland A."/>
            <person name="Lindquist E."/>
            <person name="Barry K."/>
            <person name="Schmutz J."/>
            <person name="Baker S.E."/>
            <person name="Ciuffetti L.M."/>
            <person name="Grigoriev I.V."/>
            <person name="Zhong S."/>
            <person name="Turgeon B.G."/>
        </authorList>
    </citation>
    <scope>NUCLEOTIDE SEQUENCE [LARGE SCALE GENOMIC DNA]</scope>
    <source>
        <strain evidence="2">28A</strain>
    </source>
</reference>
<gene>
    <name evidence="1" type="ORF">SETTUDRAFT_40342</name>
</gene>
<proteinExistence type="predicted"/>
<name>R0KDQ5_EXST2</name>
<dbReference type="EMBL" id="KB908603">
    <property type="protein sequence ID" value="EOA86292.1"/>
    <property type="molecule type" value="Genomic_DNA"/>
</dbReference>
<accession>R0KDQ5</accession>
<dbReference type="RefSeq" id="XP_008026079.1">
    <property type="nucleotide sequence ID" value="XM_008027888.1"/>
</dbReference>
<evidence type="ECO:0000313" key="1">
    <source>
        <dbReference type="EMBL" id="EOA86292.1"/>
    </source>
</evidence>
<dbReference type="HOGENOM" id="CLU_1220338_0_0_1"/>
<sequence length="227" mass="25953">MEITRRTFADAIFEFLRYGPLRDTLAPGDRANTTLFWVLNRSVDGKPPIEKRALKSEDELPKYNSILNHYNADMAQNTFSTPWLTEGDFHKLFIDDIKPIYNDCRVRPSYFPTIQKLVNAGYAFLDLLPYLKDTLSIGGYVWNEDIRMAHLNKMWDEGKGEVNARAHPIACQSRMEYQSPYQTTHPIEQTYPTNVSYKSGPCETSSSEQVGIVPQGGHALQFEAHQA</sequence>